<gene>
    <name evidence="2" type="ORF">SAMN05661093_08574</name>
</gene>
<feature type="domain" description="Cupin type-2" evidence="1">
    <location>
        <begin position="77"/>
        <end position="145"/>
    </location>
</feature>
<evidence type="ECO:0000313" key="2">
    <source>
        <dbReference type="EMBL" id="SMD24473.1"/>
    </source>
</evidence>
<evidence type="ECO:0000259" key="1">
    <source>
        <dbReference type="Pfam" id="PF07883"/>
    </source>
</evidence>
<dbReference type="AlphaFoldDB" id="A0A1Y5Y363"/>
<protein>
    <submittedName>
        <fullName evidence="2">Cupin domain-containing protein</fullName>
    </submittedName>
</protein>
<reference evidence="2 3" key="1">
    <citation type="submission" date="2017-04" db="EMBL/GenBank/DDBJ databases">
        <authorList>
            <person name="Afonso C.L."/>
            <person name="Miller P.J."/>
            <person name="Scott M.A."/>
            <person name="Spackman E."/>
            <person name="Goraichik I."/>
            <person name="Dimitrov K.M."/>
            <person name="Suarez D.L."/>
            <person name="Swayne D.E."/>
        </authorList>
    </citation>
    <scope>NUCLEOTIDE SEQUENCE [LARGE SCALE GENOMIC DNA]</scope>
    <source>
        <strain evidence="2 3">DSM 43828</strain>
    </source>
</reference>
<organism evidence="2 3">
    <name type="scientific">Kibdelosporangium aridum</name>
    <dbReference type="NCBI Taxonomy" id="2030"/>
    <lineage>
        <taxon>Bacteria</taxon>
        <taxon>Bacillati</taxon>
        <taxon>Actinomycetota</taxon>
        <taxon>Actinomycetes</taxon>
        <taxon>Pseudonocardiales</taxon>
        <taxon>Pseudonocardiaceae</taxon>
        <taxon>Kibdelosporangium</taxon>
    </lineage>
</organism>
<dbReference type="PANTHER" id="PTHR36440">
    <property type="entry name" value="PUTATIVE (AFU_ORTHOLOGUE AFUA_8G07350)-RELATED"/>
    <property type="match status" value="1"/>
</dbReference>
<dbReference type="Pfam" id="PF07883">
    <property type="entry name" value="Cupin_2"/>
    <property type="match status" value="1"/>
</dbReference>
<dbReference type="Proteomes" id="UP000192674">
    <property type="component" value="Unassembled WGS sequence"/>
</dbReference>
<dbReference type="InterPro" id="IPR011051">
    <property type="entry name" value="RmlC_Cupin_sf"/>
</dbReference>
<keyword evidence="3" id="KW-1185">Reference proteome</keyword>
<dbReference type="InterPro" id="IPR053146">
    <property type="entry name" value="QDO-like"/>
</dbReference>
<name>A0A1Y5Y363_KIBAR</name>
<dbReference type="InterPro" id="IPR014710">
    <property type="entry name" value="RmlC-like_jellyroll"/>
</dbReference>
<dbReference type="EMBL" id="FWXV01000010">
    <property type="protein sequence ID" value="SMD24473.1"/>
    <property type="molecule type" value="Genomic_DNA"/>
</dbReference>
<accession>A0A1Y5Y363</accession>
<dbReference type="SUPFAM" id="SSF51182">
    <property type="entry name" value="RmlC-like cupins"/>
    <property type="match status" value="1"/>
</dbReference>
<proteinExistence type="predicted"/>
<dbReference type="PANTHER" id="PTHR36440:SF1">
    <property type="entry name" value="PUTATIVE (AFU_ORTHOLOGUE AFUA_8G07350)-RELATED"/>
    <property type="match status" value="1"/>
</dbReference>
<sequence length="183" mass="20413">MWVTMRDHGYQGKVATPPGERTPYMSYPEPIYHGTTGEKSATYRPNGSKPDWTYANGNTVHYLATGESTGGLFGLYRWEMGPEPSGPGAHFHKTITESFYVLTGTIKIFNGTEWIDTEPGDFVHVPAGGIHGFRNESGKPASMLLHFSPGAPREGYFEGIPDLAKMSEQEQVDFFLEHDNHWL</sequence>
<evidence type="ECO:0000313" key="3">
    <source>
        <dbReference type="Proteomes" id="UP000192674"/>
    </source>
</evidence>
<dbReference type="InterPro" id="IPR013096">
    <property type="entry name" value="Cupin_2"/>
</dbReference>
<dbReference type="Gene3D" id="2.60.120.10">
    <property type="entry name" value="Jelly Rolls"/>
    <property type="match status" value="1"/>
</dbReference>